<evidence type="ECO:0000313" key="2">
    <source>
        <dbReference type="Proteomes" id="UP000218263"/>
    </source>
</evidence>
<keyword evidence="2" id="KW-1185">Reference proteome</keyword>
<sequence>MAVRIICIKRDQGKYKNPYVAIDYLEWINERINVKGITDRTAIHDWLKEEKGEAYIINKNGEKIYLIPATCPEGNKYVKTVVDETVPDDLLALPDCV</sequence>
<dbReference type="KEGG" id="mgot:MgSA37_01846"/>
<dbReference type="Proteomes" id="UP000218263">
    <property type="component" value="Chromosome"/>
</dbReference>
<dbReference type="AlphaFoldDB" id="A0A0X8X0Q3"/>
<dbReference type="OrthoDB" id="826539at2"/>
<name>A0A0X8X0Q3_9SPHI</name>
<proteinExistence type="predicted"/>
<reference evidence="1 2" key="1">
    <citation type="submission" date="2015-12" db="EMBL/GenBank/DDBJ databases">
        <title>Genome sequence of Mucilaginibacter gotjawali.</title>
        <authorList>
            <person name="Lee J.S."/>
            <person name="Lee K.C."/>
            <person name="Kim K.K."/>
            <person name="Lee B.W."/>
        </authorList>
    </citation>
    <scope>NUCLEOTIDE SEQUENCE [LARGE SCALE GENOMIC DNA]</scope>
    <source>
        <strain evidence="1 2">SA3-7</strain>
    </source>
</reference>
<gene>
    <name evidence="1" type="ORF">MgSA37_01846</name>
</gene>
<dbReference type="RefSeq" id="WP_096351337.1">
    <property type="nucleotide sequence ID" value="NZ_AP017313.1"/>
</dbReference>
<accession>A0A0X8X0Q3</accession>
<dbReference type="Pfam" id="PF13031">
    <property type="entry name" value="DUF3892"/>
    <property type="match status" value="1"/>
</dbReference>
<protein>
    <submittedName>
        <fullName evidence="1">Uncharacterized protein</fullName>
    </submittedName>
</protein>
<evidence type="ECO:0000313" key="1">
    <source>
        <dbReference type="EMBL" id="BAU53677.1"/>
    </source>
</evidence>
<organism evidence="1 2">
    <name type="scientific">Mucilaginibacter gotjawali</name>
    <dbReference type="NCBI Taxonomy" id="1550579"/>
    <lineage>
        <taxon>Bacteria</taxon>
        <taxon>Pseudomonadati</taxon>
        <taxon>Bacteroidota</taxon>
        <taxon>Sphingobacteriia</taxon>
        <taxon>Sphingobacteriales</taxon>
        <taxon>Sphingobacteriaceae</taxon>
        <taxon>Mucilaginibacter</taxon>
    </lineage>
</organism>
<dbReference type="EMBL" id="AP017313">
    <property type="protein sequence ID" value="BAU53677.1"/>
    <property type="molecule type" value="Genomic_DNA"/>
</dbReference>
<dbReference type="InterPro" id="IPR024997">
    <property type="entry name" value="DUF3892"/>
</dbReference>